<reference evidence="1 2" key="1">
    <citation type="submission" date="2023-01" db="EMBL/GenBank/DDBJ databases">
        <title>Minimal conservation of predation-associated metabolite biosynthetic gene clusters underscores biosynthetic potential of Myxococcota including descriptions for ten novel species: Archangium lansinium sp. nov., Myxococcus landrumus sp. nov., Nannocystis bai.</title>
        <authorList>
            <person name="Ahearne A."/>
            <person name="Stevens C."/>
            <person name="Dowd S."/>
        </authorList>
    </citation>
    <scope>NUCLEOTIDE SEQUENCE [LARGE SCALE GENOMIC DNA]</scope>
    <source>
        <strain evidence="1 2">WIWO2</strain>
    </source>
</reference>
<comment type="caution">
    <text evidence="1">The sequence shown here is derived from an EMBL/GenBank/DDBJ whole genome shotgun (WGS) entry which is preliminary data.</text>
</comment>
<evidence type="ECO:0008006" key="3">
    <source>
        <dbReference type="Google" id="ProtNLM"/>
    </source>
</evidence>
<gene>
    <name evidence="1" type="ORF">POL72_04685</name>
</gene>
<accession>A0ABT5BS77</accession>
<keyword evidence="2" id="KW-1185">Reference proteome</keyword>
<sequence>MIEQLQAVGRFPIWTFQYAGGHLQLPRLVEPPDEDDEDFEPLLRSEYIHGMMRIIGAPPPAALQEMVTNLFGSTLGASSPNDLLAMLLALKEAKHWHELYDAFRSSPQMKFVCRQMLNSQILHVKDVLHVHKRDLFSMPWIEEADTKPWEIRLVKKFTRLTHRGETPLLQVKRCHVIDVGKSGLLGAAEELIEVRKAVNAVHAKHPDRTIHHATILNWPFCSVLAINQKDSSGKGTTRIVTPCVGATDARWQVRVLDLSYNEIWQGLARFSPQDQQIIARVLIGLVEGEMPSLDVQRQVVPLTDVKARFLRGVRLDQSTSALQFSEKWWLSNHAKKIDVKLSMMEFLCSMAAILFVAEPRHARAMIPVTLIQLQEVVDGELTMADLFGDLGGGIEYGRLLAGANYIGDKLRQASDQGQWLTQACTTWASIKDRIPPGHNLVVRSCPLKDLRMVLADSPGYEVTAPAPFLYHGASLAVGYTSAARAPVYQVLMKELFTMFLRTLTEMKQSLRLNLPAAPVPTRHVQVPALLPSDIEDVALGEAEAAFDEDISSLDP</sequence>
<dbReference type="Proteomes" id="UP001217485">
    <property type="component" value="Unassembled WGS sequence"/>
</dbReference>
<proteinExistence type="predicted"/>
<evidence type="ECO:0000313" key="2">
    <source>
        <dbReference type="Proteomes" id="UP001217485"/>
    </source>
</evidence>
<name>A0ABT5BS77_9BACT</name>
<protein>
    <recommendedName>
        <fullName evidence="3">Condensation domain-containing protein</fullName>
    </recommendedName>
</protein>
<evidence type="ECO:0000313" key="1">
    <source>
        <dbReference type="EMBL" id="MDC0677025.1"/>
    </source>
</evidence>
<organism evidence="1 2">
    <name type="scientific">Sorangium atrum</name>
    <dbReference type="NCBI Taxonomy" id="2995308"/>
    <lineage>
        <taxon>Bacteria</taxon>
        <taxon>Pseudomonadati</taxon>
        <taxon>Myxococcota</taxon>
        <taxon>Polyangia</taxon>
        <taxon>Polyangiales</taxon>
        <taxon>Polyangiaceae</taxon>
        <taxon>Sorangium</taxon>
    </lineage>
</organism>
<dbReference type="RefSeq" id="WP_272093797.1">
    <property type="nucleotide sequence ID" value="NZ_JAQNDK010000001.1"/>
</dbReference>
<dbReference type="EMBL" id="JAQNDK010000001">
    <property type="protein sequence ID" value="MDC0677025.1"/>
    <property type="molecule type" value="Genomic_DNA"/>
</dbReference>